<comment type="caution">
    <text evidence="1">The sequence shown here is derived from an EMBL/GenBank/DDBJ whole genome shotgun (WGS) entry which is preliminary data.</text>
</comment>
<dbReference type="EMBL" id="JSVU01000004">
    <property type="protein sequence ID" value="KJJ38746.1"/>
    <property type="molecule type" value="Genomic_DNA"/>
</dbReference>
<dbReference type="Proteomes" id="UP000033497">
    <property type="component" value="Unassembled WGS sequence"/>
</dbReference>
<reference evidence="1 2" key="1">
    <citation type="submission" date="2014-10" db="EMBL/GenBank/DDBJ databases">
        <title>Genome sequencing of Vitellibacter vladivostokensis KMM 3516.</title>
        <authorList>
            <person name="Thevarajoo S."/>
            <person name="Selvaratnam C."/>
            <person name="Goh K.M."/>
            <person name="Chong C.S."/>
        </authorList>
    </citation>
    <scope>NUCLEOTIDE SEQUENCE [LARGE SCALE GENOMIC DNA]</scope>
    <source>
        <strain evidence="1 2">KMM 3516</strain>
    </source>
</reference>
<evidence type="ECO:0000313" key="2">
    <source>
        <dbReference type="Proteomes" id="UP000033497"/>
    </source>
</evidence>
<sequence>MIDFVRLQYKDKSKIEPFVCKKENFDELLTELEYHSGEIRYPYKVKIGSMELGINEKSAYLKNSIHKLYNEMVSKRSHNHNDFTYSDLVSTINYLDSKLTDIKATRLTQLEFGLNLKLSKPAEQVISNNIILHNLALYNHNEQFGGRGEYKQFNHYNYYFKIYDKAKQFNLKYDLIRFELKYKNSKGFNPFGVFNIHDLKKKDCLRNLFNDLLKRFDELIIIDDIPPKSIIPSEDIIQLERYISFNYWEKLSERKNRNIKSRERIAFQKLLEKNDLLKTKNLLRKSLILKFEELINK</sequence>
<gene>
    <name evidence="1" type="ORF">MB09_08700</name>
</gene>
<proteinExistence type="predicted"/>
<name>A0ABR5DIZ8_9FLAO</name>
<dbReference type="RefSeq" id="WP_045080494.1">
    <property type="nucleotide sequence ID" value="NZ_JSVU01000004.1"/>
</dbReference>
<accession>A0ABR5DIZ8</accession>
<evidence type="ECO:0000313" key="1">
    <source>
        <dbReference type="EMBL" id="KJJ38746.1"/>
    </source>
</evidence>
<keyword evidence="2" id="KW-1185">Reference proteome</keyword>
<protein>
    <recommendedName>
        <fullName evidence="3">Replication initiation protein</fullName>
    </recommendedName>
</protein>
<evidence type="ECO:0008006" key="3">
    <source>
        <dbReference type="Google" id="ProtNLM"/>
    </source>
</evidence>
<organism evidence="1 2">
    <name type="scientific">Aequorivita vladivostokensis</name>
    <dbReference type="NCBI Taxonomy" id="171194"/>
    <lineage>
        <taxon>Bacteria</taxon>
        <taxon>Pseudomonadati</taxon>
        <taxon>Bacteroidota</taxon>
        <taxon>Flavobacteriia</taxon>
        <taxon>Flavobacteriales</taxon>
        <taxon>Flavobacteriaceae</taxon>
        <taxon>Aequorivita</taxon>
    </lineage>
</organism>